<reference evidence="2" key="1">
    <citation type="journal article" date="2020" name="Nature">
        <title>Giant virus diversity and host interactions through global metagenomics.</title>
        <authorList>
            <person name="Schulz F."/>
            <person name="Roux S."/>
            <person name="Paez-Espino D."/>
            <person name="Jungbluth S."/>
            <person name="Walsh D.A."/>
            <person name="Denef V.J."/>
            <person name="McMahon K.D."/>
            <person name="Konstantinidis K.T."/>
            <person name="Eloe-Fadrosh E.A."/>
            <person name="Kyrpides N.C."/>
            <person name="Woyke T."/>
        </authorList>
    </citation>
    <scope>NUCLEOTIDE SEQUENCE</scope>
    <source>
        <strain evidence="2">GVMAG-M-3300020185-33</strain>
    </source>
</reference>
<feature type="region of interest" description="Disordered" evidence="1">
    <location>
        <begin position="506"/>
        <end position="541"/>
    </location>
</feature>
<protein>
    <submittedName>
        <fullName evidence="2">Uncharacterized protein</fullName>
    </submittedName>
</protein>
<dbReference type="AlphaFoldDB" id="A0A6C0C5L9"/>
<sequence length="541" mass="62203">MSQIYPDAYIVEPAEHIMRDGASQQQLSLDRHNFITNCGNLSTDSSDGRESFIQTNPKIRFIVVGMGLMGSGKSTGFDEARKYCKLLNSTSSRKEWAKIESISHDHNIVNNQNYKKNIRNLFVRYLKKKPWTSSGWNDMKVQERNEFTKEIYDIYYNTRHGPKIEGSVEAESKRKEMTRKLNLELETPGETRINRKFRLQKELKEHSEFNKFPPEQQQELLKIKSHGGSATTYRNLRESILQGKNIEYETIGSSFSTLKNIFNIIVESTNNCKDRYVYVVLGTIKLVSIQESYNQQLCRFFNDSKWFIDSLKSGGSWDSSKPNYGIAWGAQGETQTRFIKDTPGPRLGLTTTTQELNEKLYSNIKTLIETCNKSVATSPNIYKGECGGFGIDVLVVLHNPPSGKKVIATLPLSARSQNLIKSTTGESIRNLKFYHNLVIYILNNLQKKSIYGKNPLVNIDINCISYTDFPDVDEIISKFIEGKTGTIVKTFKDRVATWDRSLKMGGKKRCRKKTRRRNKRKQIKRLSKKRLSKKRLSKKRS</sequence>
<accession>A0A6C0C5L9</accession>
<name>A0A6C0C5L9_9ZZZZ</name>
<dbReference type="EMBL" id="MN739334">
    <property type="protein sequence ID" value="QHS99064.1"/>
    <property type="molecule type" value="Genomic_DNA"/>
</dbReference>
<organism evidence="2">
    <name type="scientific">viral metagenome</name>
    <dbReference type="NCBI Taxonomy" id="1070528"/>
    <lineage>
        <taxon>unclassified sequences</taxon>
        <taxon>metagenomes</taxon>
        <taxon>organismal metagenomes</taxon>
    </lineage>
</organism>
<evidence type="ECO:0000313" key="2">
    <source>
        <dbReference type="EMBL" id="QHS99064.1"/>
    </source>
</evidence>
<proteinExistence type="predicted"/>
<evidence type="ECO:0000256" key="1">
    <source>
        <dbReference type="SAM" id="MobiDB-lite"/>
    </source>
</evidence>